<dbReference type="PIRSF" id="PIRSF000525">
    <property type="entry name" value="SerC"/>
    <property type="match status" value="1"/>
</dbReference>
<dbReference type="FunFam" id="3.90.1150.10:FF:000006">
    <property type="entry name" value="Phosphoserine aminotransferase"/>
    <property type="match status" value="1"/>
</dbReference>
<dbReference type="CDD" id="cd00611">
    <property type="entry name" value="PSAT_like"/>
    <property type="match status" value="1"/>
</dbReference>
<comment type="similarity">
    <text evidence="3 12">Belongs to the class-V pyridoxal-phosphate-dependent aminotransferase family. SerC subfamily.</text>
</comment>
<dbReference type="GO" id="GO:0005737">
    <property type="term" value="C:cytoplasm"/>
    <property type="evidence" value="ECO:0007669"/>
    <property type="project" value="UniProtKB-SubCell"/>
</dbReference>
<comment type="cofactor">
    <cofactor evidence="12">
        <name>pyridoxal 5'-phosphate</name>
        <dbReference type="ChEBI" id="CHEBI:597326"/>
    </cofactor>
    <text evidence="12">Binds 1 pyridoxal phosphate per subunit.</text>
</comment>
<dbReference type="AlphaFoldDB" id="A0A3M3KJ67"/>
<evidence type="ECO:0000256" key="2">
    <source>
        <dbReference type="ARBA" id="ARBA00005099"/>
    </source>
</evidence>
<evidence type="ECO:0000313" key="14">
    <source>
        <dbReference type="EMBL" id="RMN22601.1"/>
    </source>
</evidence>
<feature type="binding site" evidence="12">
    <location>
        <position position="189"/>
    </location>
    <ligand>
        <name>pyridoxal 5'-phosphate</name>
        <dbReference type="ChEBI" id="CHEBI:597326"/>
    </ligand>
</feature>
<dbReference type="InterPro" id="IPR022278">
    <property type="entry name" value="Pser_aminoTfrase"/>
</dbReference>
<comment type="catalytic activity">
    <reaction evidence="10 12">
        <text>4-(phosphooxy)-L-threonine + 2-oxoglutarate = (R)-3-hydroxy-2-oxo-4-phosphooxybutanoate + L-glutamate</text>
        <dbReference type="Rhea" id="RHEA:16573"/>
        <dbReference type="ChEBI" id="CHEBI:16810"/>
        <dbReference type="ChEBI" id="CHEBI:29985"/>
        <dbReference type="ChEBI" id="CHEBI:58452"/>
        <dbReference type="ChEBI" id="CHEBI:58538"/>
        <dbReference type="EC" id="2.6.1.52"/>
    </reaction>
</comment>
<dbReference type="GO" id="GO:0008615">
    <property type="term" value="P:pyridoxine biosynthetic process"/>
    <property type="evidence" value="ECO:0007669"/>
    <property type="project" value="UniProtKB-UniRule"/>
</dbReference>
<keyword evidence="6 12" id="KW-0808">Transferase</keyword>
<dbReference type="PANTHER" id="PTHR43247">
    <property type="entry name" value="PHOSPHOSERINE AMINOTRANSFERASE"/>
    <property type="match status" value="1"/>
</dbReference>
<evidence type="ECO:0000256" key="5">
    <source>
        <dbReference type="ARBA" id="ARBA00022605"/>
    </source>
</evidence>
<comment type="pathway">
    <text evidence="1 12">Cofactor biosynthesis; pyridoxine 5'-phosphate biosynthesis; pyridoxine 5'-phosphate from D-erythrose 4-phosphate: step 3/5.</text>
</comment>
<feature type="binding site" evidence="12">
    <location>
        <position position="169"/>
    </location>
    <ligand>
        <name>pyridoxal 5'-phosphate</name>
        <dbReference type="ChEBI" id="CHEBI:597326"/>
    </ligand>
</feature>
<evidence type="ECO:0000256" key="8">
    <source>
        <dbReference type="ARBA" id="ARBA00023096"/>
    </source>
</evidence>
<evidence type="ECO:0000313" key="15">
    <source>
        <dbReference type="Proteomes" id="UP000281372"/>
    </source>
</evidence>
<dbReference type="Pfam" id="PF00266">
    <property type="entry name" value="Aminotran_5"/>
    <property type="match status" value="1"/>
</dbReference>
<dbReference type="Gene3D" id="3.40.640.10">
    <property type="entry name" value="Type I PLP-dependent aspartate aminotransferase-like (Major domain)"/>
    <property type="match status" value="1"/>
</dbReference>
<reference evidence="14 15" key="1">
    <citation type="submission" date="2018-08" db="EMBL/GenBank/DDBJ databases">
        <title>Recombination of ecologically and evolutionarily significant loci maintains genetic cohesion in the Pseudomonas syringae species complex.</title>
        <authorList>
            <person name="Dillon M."/>
            <person name="Thakur S."/>
            <person name="Almeida R.N.D."/>
            <person name="Weir B.S."/>
            <person name="Guttman D.S."/>
        </authorList>
    </citation>
    <scope>NUCLEOTIDE SEQUENCE [LARGE SCALE GENOMIC DNA]</scope>
    <source>
        <strain evidence="14 15">ICMP 2821</strain>
    </source>
</reference>
<proteinExistence type="inferred from homology"/>
<evidence type="ECO:0000256" key="12">
    <source>
        <dbReference type="HAMAP-Rule" id="MF_00160"/>
    </source>
</evidence>
<feature type="domain" description="Aminotransferase class V" evidence="13">
    <location>
        <begin position="22"/>
        <end position="365"/>
    </location>
</feature>
<dbReference type="FunFam" id="3.40.640.10:FF:000010">
    <property type="entry name" value="Phosphoserine aminotransferase"/>
    <property type="match status" value="1"/>
</dbReference>
<keyword evidence="7 12" id="KW-0663">Pyridoxal phosphate</keyword>
<evidence type="ECO:0000259" key="13">
    <source>
        <dbReference type="Pfam" id="PF00266"/>
    </source>
</evidence>
<dbReference type="EC" id="2.6.1.52" evidence="12"/>
<comment type="pathway">
    <text evidence="2 12">Amino-acid biosynthesis; L-serine biosynthesis; L-serine from 3-phospho-D-glycerate: step 2/3.</text>
</comment>
<comment type="subcellular location">
    <subcellularLocation>
        <location evidence="12">Cytoplasm</location>
    </subcellularLocation>
</comment>
<evidence type="ECO:0000256" key="11">
    <source>
        <dbReference type="ARBA" id="ARBA00049007"/>
    </source>
</evidence>
<accession>A0A3M3KJ67</accession>
<evidence type="ECO:0000256" key="9">
    <source>
        <dbReference type="ARBA" id="ARBA00023299"/>
    </source>
</evidence>
<feature type="binding site" evidence="12">
    <location>
        <position position="59"/>
    </location>
    <ligand>
        <name>L-glutamate</name>
        <dbReference type="ChEBI" id="CHEBI:29985"/>
    </ligand>
</feature>
<dbReference type="Gene3D" id="3.90.1150.10">
    <property type="entry name" value="Aspartate Aminotransferase, domain 1"/>
    <property type="match status" value="1"/>
</dbReference>
<dbReference type="GO" id="GO:0004648">
    <property type="term" value="F:O-phospho-L-serine:2-oxoglutarate aminotransferase activity"/>
    <property type="evidence" value="ECO:0007669"/>
    <property type="project" value="UniProtKB-UniRule"/>
</dbReference>
<feature type="binding site" evidence="12">
    <location>
        <begin position="93"/>
        <end position="94"/>
    </location>
    <ligand>
        <name>pyridoxal 5'-phosphate</name>
        <dbReference type="ChEBI" id="CHEBI:597326"/>
    </ligand>
</feature>
<feature type="binding site" evidence="12">
    <location>
        <begin position="254"/>
        <end position="255"/>
    </location>
    <ligand>
        <name>pyridoxal 5'-phosphate</name>
        <dbReference type="ChEBI" id="CHEBI:597326"/>
    </ligand>
</feature>
<sequence>MQKQARTAPTYLTRVDMSKRAFNFCAGPAALPEAVLLRAQAELLDWHGKGLSVMEMSHRSDEFVSIATKAEQDFRDLLSIPSNYKVLFLQGGASQQFAQIALNLLPEDGKADYIDTGIWSQKAIEEASRYGTVNVAASAKAYDYFAIPGQNEWQLSSDAAYVHYAPNETIGGLEFNWIPEAGDVPLVADMSSDILSRPVDISRFGMIYAGAQKNIGPSGIVVVIIREDLLGRARSLCPTMLNYKVAADNGSMYNTPPTLAWYLSGLVFEWLKEQGGVEAIGKLNDIKQRTLYDFIDASGLYSNPINKPDRSWMNVPFRLADDRLDKPFLAGADANGLLNLKGHRSVGGMRASIYNAVDLNAVNALLTYMKDFEKEHG</sequence>
<name>A0A3M3KJ67_PSECA</name>
<comment type="subunit">
    <text evidence="12">Homodimer.</text>
</comment>
<dbReference type="InterPro" id="IPR015421">
    <property type="entry name" value="PyrdxlP-dep_Trfase_major"/>
</dbReference>
<comment type="function">
    <text evidence="12">Catalyzes the reversible conversion of 3-phosphohydroxypyruvate to phosphoserine and of 3-hydroxy-2-oxo-4-phosphonooxybutanoate to phosphohydroxythreonine.</text>
</comment>
<feature type="modified residue" description="N6-(pyridoxal phosphate)lysine" evidence="12">
    <location>
        <position position="213"/>
    </location>
</feature>
<dbReference type="GO" id="GO:0030170">
    <property type="term" value="F:pyridoxal phosphate binding"/>
    <property type="evidence" value="ECO:0007669"/>
    <property type="project" value="UniProtKB-UniRule"/>
</dbReference>
<keyword evidence="8 12" id="KW-0664">Pyridoxine biosynthesis</keyword>
<gene>
    <name evidence="12" type="primary">serC</name>
    <name evidence="14" type="ORF">ALQ64_05151</name>
</gene>
<dbReference type="GO" id="GO:0006564">
    <property type="term" value="P:L-serine biosynthetic process"/>
    <property type="evidence" value="ECO:0007669"/>
    <property type="project" value="UniProtKB-UniRule"/>
</dbReference>
<dbReference type="UniPathway" id="UPA00135">
    <property type="reaction ID" value="UER00197"/>
</dbReference>
<dbReference type="HAMAP" id="MF_00160">
    <property type="entry name" value="SerC_aminotrans_5"/>
    <property type="match status" value="1"/>
</dbReference>
<protein>
    <recommendedName>
        <fullName evidence="12">Phosphoserine aminotransferase</fullName>
        <ecNumber evidence="12">2.6.1.52</ecNumber>
    </recommendedName>
    <alternativeName>
        <fullName evidence="12">Phosphohydroxythreonine aminotransferase</fullName>
        <shortName evidence="12">PSAT</shortName>
    </alternativeName>
</protein>
<evidence type="ECO:0000256" key="4">
    <source>
        <dbReference type="ARBA" id="ARBA00022576"/>
    </source>
</evidence>
<evidence type="ECO:0000256" key="3">
    <source>
        <dbReference type="ARBA" id="ARBA00006904"/>
    </source>
</evidence>
<comment type="caution">
    <text evidence="12">Lacks conserved residue(s) required for the propagation of feature annotation.</text>
</comment>
<comment type="catalytic activity">
    <reaction evidence="11 12">
        <text>O-phospho-L-serine + 2-oxoglutarate = 3-phosphooxypyruvate + L-glutamate</text>
        <dbReference type="Rhea" id="RHEA:14329"/>
        <dbReference type="ChEBI" id="CHEBI:16810"/>
        <dbReference type="ChEBI" id="CHEBI:18110"/>
        <dbReference type="ChEBI" id="CHEBI:29985"/>
        <dbReference type="ChEBI" id="CHEBI:57524"/>
        <dbReference type="EC" id="2.6.1.52"/>
    </reaction>
</comment>
<dbReference type="PANTHER" id="PTHR43247:SF1">
    <property type="entry name" value="PHOSPHOSERINE AMINOTRANSFERASE"/>
    <property type="match status" value="1"/>
</dbReference>
<feature type="binding site" evidence="12">
    <location>
        <position position="119"/>
    </location>
    <ligand>
        <name>pyridoxal 5'-phosphate</name>
        <dbReference type="ChEBI" id="CHEBI:597326"/>
    </ligand>
</feature>
<comment type="caution">
    <text evidence="14">The sequence shown here is derived from an EMBL/GenBank/DDBJ whole genome shotgun (WGS) entry which is preliminary data.</text>
</comment>
<keyword evidence="5 12" id="KW-0028">Amino-acid biosynthesis</keyword>
<evidence type="ECO:0000256" key="1">
    <source>
        <dbReference type="ARBA" id="ARBA00004915"/>
    </source>
</evidence>
<evidence type="ECO:0000256" key="7">
    <source>
        <dbReference type="ARBA" id="ARBA00022898"/>
    </source>
</evidence>
<dbReference type="NCBIfam" id="NF003764">
    <property type="entry name" value="PRK05355.1"/>
    <property type="match status" value="1"/>
</dbReference>
<dbReference type="InterPro" id="IPR015422">
    <property type="entry name" value="PyrdxlP-dep_Trfase_small"/>
</dbReference>
<evidence type="ECO:0000256" key="6">
    <source>
        <dbReference type="ARBA" id="ARBA00022679"/>
    </source>
</evidence>
<dbReference type="Proteomes" id="UP000281372">
    <property type="component" value="Unassembled WGS sequence"/>
</dbReference>
<feature type="binding site" evidence="12">
    <location>
        <position position="212"/>
    </location>
    <ligand>
        <name>pyridoxal 5'-phosphate</name>
        <dbReference type="ChEBI" id="CHEBI:597326"/>
    </ligand>
</feature>
<dbReference type="InterPro" id="IPR015424">
    <property type="entry name" value="PyrdxlP-dep_Trfase"/>
</dbReference>
<organism evidence="14 15">
    <name type="scientific">Pseudomonas cannabina</name>
    <dbReference type="NCBI Taxonomy" id="86840"/>
    <lineage>
        <taxon>Bacteria</taxon>
        <taxon>Pseudomonadati</taxon>
        <taxon>Pseudomonadota</taxon>
        <taxon>Gammaproteobacteria</taxon>
        <taxon>Pseudomonadales</taxon>
        <taxon>Pseudomonadaceae</taxon>
        <taxon>Pseudomonas</taxon>
    </lineage>
</organism>
<evidence type="ECO:0000256" key="10">
    <source>
        <dbReference type="ARBA" id="ARBA00047630"/>
    </source>
</evidence>
<dbReference type="InterPro" id="IPR000192">
    <property type="entry name" value="Aminotrans_V_dom"/>
</dbReference>
<dbReference type="SUPFAM" id="SSF53383">
    <property type="entry name" value="PLP-dependent transferases"/>
    <property type="match status" value="1"/>
</dbReference>
<dbReference type="UniPathway" id="UPA00244">
    <property type="reaction ID" value="UER00311"/>
</dbReference>
<keyword evidence="9 12" id="KW-0718">Serine biosynthesis</keyword>
<keyword evidence="12" id="KW-0963">Cytoplasm</keyword>
<dbReference type="EMBL" id="RBOW01000783">
    <property type="protein sequence ID" value="RMN22601.1"/>
    <property type="molecule type" value="Genomic_DNA"/>
</dbReference>
<keyword evidence="4 12" id="KW-0032">Aminotransferase</keyword>
<dbReference type="NCBIfam" id="TIGR01364">
    <property type="entry name" value="serC_1"/>
    <property type="match status" value="1"/>
</dbReference>